<evidence type="ECO:0000256" key="1">
    <source>
        <dbReference type="SAM" id="MobiDB-lite"/>
    </source>
</evidence>
<dbReference type="GO" id="GO:0006198">
    <property type="term" value="P:cAMP catabolic process"/>
    <property type="evidence" value="ECO:0007669"/>
    <property type="project" value="InterPro"/>
</dbReference>
<protein>
    <recommendedName>
        <fullName evidence="4">3',5'-cyclic-nucleotide phosphodiesterase</fullName>
    </recommendedName>
</protein>
<dbReference type="PRINTS" id="PR00388">
    <property type="entry name" value="PDIESTERASE2"/>
</dbReference>
<dbReference type="GO" id="GO:1902660">
    <property type="term" value="P:negative regulation of glucose mediated signaling pathway"/>
    <property type="evidence" value="ECO:0007669"/>
    <property type="project" value="TreeGrafter"/>
</dbReference>
<dbReference type="EMBL" id="JABEYC010000173">
    <property type="protein sequence ID" value="KAF4981355.1"/>
    <property type="molecule type" value="Genomic_DNA"/>
</dbReference>
<feature type="region of interest" description="Disordered" evidence="1">
    <location>
        <begin position="368"/>
        <end position="426"/>
    </location>
</feature>
<dbReference type="InterPro" id="IPR036866">
    <property type="entry name" value="RibonucZ/Hydroxyglut_hydro"/>
</dbReference>
<dbReference type="CDD" id="cd07735">
    <property type="entry name" value="class_II_PDE_MBL-fold"/>
    <property type="match status" value="1"/>
</dbReference>
<dbReference type="GO" id="GO:0004115">
    <property type="term" value="F:3',5'-cyclic-AMP phosphodiesterase activity"/>
    <property type="evidence" value="ECO:0007669"/>
    <property type="project" value="InterPro"/>
</dbReference>
<organism evidence="2 3">
    <name type="scientific">Fusarium zealandicum</name>
    <dbReference type="NCBI Taxonomy" id="1053134"/>
    <lineage>
        <taxon>Eukaryota</taxon>
        <taxon>Fungi</taxon>
        <taxon>Dikarya</taxon>
        <taxon>Ascomycota</taxon>
        <taxon>Pezizomycotina</taxon>
        <taxon>Sordariomycetes</taxon>
        <taxon>Hypocreomycetidae</taxon>
        <taxon>Hypocreales</taxon>
        <taxon>Nectriaceae</taxon>
        <taxon>Fusarium</taxon>
        <taxon>Fusarium staphyleae species complex</taxon>
    </lineage>
</organism>
<evidence type="ECO:0008006" key="4">
    <source>
        <dbReference type="Google" id="ProtNLM"/>
    </source>
</evidence>
<reference evidence="2" key="2">
    <citation type="submission" date="2020-05" db="EMBL/GenBank/DDBJ databases">
        <authorList>
            <person name="Kim H.-S."/>
            <person name="Proctor R.H."/>
            <person name="Brown D.W."/>
        </authorList>
    </citation>
    <scope>NUCLEOTIDE SEQUENCE</scope>
    <source>
        <strain evidence="2">NRRL 22465</strain>
    </source>
</reference>
<dbReference type="SUPFAM" id="SSF56281">
    <property type="entry name" value="Metallo-hydrolase/oxidoreductase"/>
    <property type="match status" value="1"/>
</dbReference>
<dbReference type="OrthoDB" id="258495at2759"/>
<feature type="region of interest" description="Disordered" evidence="1">
    <location>
        <begin position="211"/>
        <end position="246"/>
    </location>
</feature>
<dbReference type="AlphaFoldDB" id="A0A8H4XNH6"/>
<accession>A0A8H4XNH6</accession>
<evidence type="ECO:0000313" key="2">
    <source>
        <dbReference type="EMBL" id="KAF4981355.1"/>
    </source>
</evidence>
<dbReference type="GO" id="GO:0047555">
    <property type="term" value="F:3',5'-cyclic-GMP phosphodiesterase activity"/>
    <property type="evidence" value="ECO:0007669"/>
    <property type="project" value="TreeGrafter"/>
</dbReference>
<dbReference type="PANTHER" id="PTHR28283:SF1">
    <property type="entry name" value="3',5'-CYCLIC-NUCLEOTIDE PHOSPHODIESTERASE 1"/>
    <property type="match status" value="1"/>
</dbReference>
<dbReference type="Pfam" id="PF02112">
    <property type="entry name" value="PDEase_II"/>
    <property type="match status" value="3"/>
</dbReference>
<sequence length="502" mass="54099">MMGVGEEQMEPALQVIVLGSGGGPQESNTTAFLVRSVAQNWHRGSVIAVDAGVHLSSITRIIEGSIPSPTPSPPFTLTSGPFAGLELPYSSASANAAHITRSLVDTYLITHPHLDHISGFVVNTAGLPGSRPKKLASLPSTIQAFKTHIFNNVIWPNLSDENNGAGLVTYMRLVEGGSPAVGDGEGRGYIEVADGLLVKIWSVSHGHCMERHSHRGSASSASPRFGSHDGSSMQTPRRDGYNHGVSAPRTASLLSQATLGPGSPQDNQERICVYDSSAYFIQDHATHREVLIFGDVEPDSISLSPRNLQIWQEAAPKIAGGSLRAIFIECSYDDSQCNDRLFGHLKPVFVIEELRILAGEVDVAGKTRSLDTKKRKRMGSTADEAPRRNPSLNLAPDDPVSPKTVKASSSDLMYPGPETPPTPHLTTPTAELSLKEAESFTSVPVVRRPLEGLKVVIIHVKDRLTDGPDVGDVILEQLQEYEREARLGCEFVISKPGQSFYL</sequence>
<keyword evidence="3" id="KW-1185">Reference proteome</keyword>
<comment type="caution">
    <text evidence="2">The sequence shown here is derived from an EMBL/GenBank/DDBJ whole genome shotgun (WGS) entry which is preliminary data.</text>
</comment>
<dbReference type="PANTHER" id="PTHR28283">
    <property type="entry name" value="3',5'-CYCLIC-NUCLEOTIDE PHOSPHODIESTERASE 1"/>
    <property type="match status" value="1"/>
</dbReference>
<evidence type="ECO:0000313" key="3">
    <source>
        <dbReference type="Proteomes" id="UP000635477"/>
    </source>
</evidence>
<dbReference type="InterPro" id="IPR000396">
    <property type="entry name" value="Pdiesterase2"/>
</dbReference>
<name>A0A8H4XNH6_9HYPO</name>
<proteinExistence type="predicted"/>
<gene>
    <name evidence="2" type="ORF">FZEAL_2840</name>
</gene>
<dbReference type="Proteomes" id="UP000635477">
    <property type="component" value="Unassembled WGS sequence"/>
</dbReference>
<dbReference type="Gene3D" id="3.60.15.10">
    <property type="entry name" value="Ribonuclease Z/Hydroxyacylglutathione hydrolase-like"/>
    <property type="match status" value="1"/>
</dbReference>
<reference evidence="2" key="1">
    <citation type="journal article" date="2020" name="BMC Genomics">
        <title>Correction to: Identification and distribution of gene clusters required for synthesis of sphingolipid metabolism inhibitors in diverse species of the filamentous fungus Fusarium.</title>
        <authorList>
            <person name="Kim H.S."/>
            <person name="Lohmar J.M."/>
            <person name="Busman M."/>
            <person name="Brown D.W."/>
            <person name="Naumann T.A."/>
            <person name="Divon H.H."/>
            <person name="Lysoe E."/>
            <person name="Uhlig S."/>
            <person name="Proctor R.H."/>
        </authorList>
    </citation>
    <scope>NUCLEOTIDE SEQUENCE</scope>
    <source>
        <strain evidence="2">NRRL 22465</strain>
    </source>
</reference>